<reference evidence="1 2" key="1">
    <citation type="journal article" date="2020" name="Microbiome">
        <title>Single-cell genomics of uncultured bacteria reveals dietary fiber responders in the mouse gut microbiota.</title>
        <authorList>
            <person name="Chijiiwa R."/>
            <person name="Hosokawa M."/>
            <person name="Kogawa M."/>
            <person name="Nishikawa Y."/>
            <person name="Ide K."/>
            <person name="Sakanashi C."/>
            <person name="Takahashi K."/>
            <person name="Takeyama H."/>
        </authorList>
    </citation>
    <scope>NUCLEOTIDE SEQUENCE [LARGE SCALE GENOMIC DNA]</scope>
    <source>
        <strain evidence="1">IMSAGC_017</strain>
    </source>
</reference>
<gene>
    <name evidence="1" type="ORF">IMSAGC017_00975</name>
</gene>
<protein>
    <submittedName>
        <fullName evidence="1">Uncharacterized protein</fullName>
    </submittedName>
</protein>
<name>A0A829ZAE5_9FIRM</name>
<dbReference type="Proteomes" id="UP000490821">
    <property type="component" value="Unassembled WGS sequence"/>
</dbReference>
<dbReference type="AlphaFoldDB" id="A0A829ZAE5"/>
<evidence type="ECO:0000313" key="2">
    <source>
        <dbReference type="Proteomes" id="UP000490821"/>
    </source>
</evidence>
<accession>A0A829ZAE5</accession>
<comment type="caution">
    <text evidence="1">The sequence shown here is derived from an EMBL/GenBank/DDBJ whole genome shotgun (WGS) entry which is preliminary data.</text>
</comment>
<organism evidence="1 2">
    <name type="scientific">Thomasclavelia cocleata</name>
    <dbReference type="NCBI Taxonomy" id="69824"/>
    <lineage>
        <taxon>Bacteria</taxon>
        <taxon>Bacillati</taxon>
        <taxon>Bacillota</taxon>
        <taxon>Erysipelotrichia</taxon>
        <taxon>Erysipelotrichales</taxon>
        <taxon>Coprobacillaceae</taxon>
        <taxon>Thomasclavelia</taxon>
    </lineage>
</organism>
<evidence type="ECO:0000313" key="1">
    <source>
        <dbReference type="EMBL" id="GFI40935.1"/>
    </source>
</evidence>
<proteinExistence type="predicted"/>
<dbReference type="EMBL" id="BLMI01000112">
    <property type="protein sequence ID" value="GFI40935.1"/>
    <property type="molecule type" value="Genomic_DNA"/>
</dbReference>
<sequence>MNQCDFDNFLYKLESQRDGLIEQFKEKIELFKMLLNESILEMSQAFIEDKRAVVREPLIYHQDHIVKFDKHNKLAYLDLEFMNRQILVGLNIKSKI</sequence>
<dbReference type="RefSeq" id="WP_228762350.1">
    <property type="nucleotide sequence ID" value="NZ_BLMI01000112.1"/>
</dbReference>